<dbReference type="InterPro" id="IPR007569">
    <property type="entry name" value="DUF559"/>
</dbReference>
<dbReference type="Pfam" id="PF04480">
    <property type="entry name" value="DUF559"/>
    <property type="match status" value="1"/>
</dbReference>
<accession>A0A4Q9GWR6</accession>
<evidence type="ECO:0000313" key="2">
    <source>
        <dbReference type="EMBL" id="TBN58048.1"/>
    </source>
</evidence>
<proteinExistence type="predicted"/>
<evidence type="ECO:0000259" key="1">
    <source>
        <dbReference type="Pfam" id="PF04480"/>
    </source>
</evidence>
<dbReference type="Proteomes" id="UP000294194">
    <property type="component" value="Unassembled WGS sequence"/>
</dbReference>
<dbReference type="Gene3D" id="3.40.960.10">
    <property type="entry name" value="VSR Endonuclease"/>
    <property type="match status" value="1"/>
</dbReference>
<organism evidence="2 3">
    <name type="scientific">Glaciihabitans arcticus</name>
    <dbReference type="NCBI Taxonomy" id="2668039"/>
    <lineage>
        <taxon>Bacteria</taxon>
        <taxon>Bacillati</taxon>
        <taxon>Actinomycetota</taxon>
        <taxon>Actinomycetes</taxon>
        <taxon>Micrococcales</taxon>
        <taxon>Microbacteriaceae</taxon>
        <taxon>Glaciihabitans</taxon>
    </lineage>
</organism>
<evidence type="ECO:0000313" key="3">
    <source>
        <dbReference type="Proteomes" id="UP000294194"/>
    </source>
</evidence>
<comment type="caution">
    <text evidence="2">The sequence shown here is derived from an EMBL/GenBank/DDBJ whole genome shotgun (WGS) entry which is preliminary data.</text>
</comment>
<gene>
    <name evidence="2" type="ORF">EYE40_11950</name>
</gene>
<dbReference type="AlphaFoldDB" id="A0A4Q9GWR6"/>
<dbReference type="EMBL" id="SISG01000001">
    <property type="protein sequence ID" value="TBN58048.1"/>
    <property type="molecule type" value="Genomic_DNA"/>
</dbReference>
<feature type="domain" description="DUF559" evidence="1">
    <location>
        <begin position="32"/>
        <end position="96"/>
    </location>
</feature>
<keyword evidence="3" id="KW-1185">Reference proteome</keyword>
<sequence length="100" mass="11374">MRPEIDQGWGRIAARAAGGEILDRKGRRLGFADLLYREVRVVIEYDGEHHRTNSAAYDRDESRIESFIEAGNAVVRVRKGALFTRPESVVARVRRAFETS</sequence>
<reference evidence="3" key="1">
    <citation type="submission" date="2019-02" db="EMBL/GenBank/DDBJ databases">
        <title>Glaciihabitans arcticus sp. nov., a psychrotolerant bacterium isolated from polar soil.</title>
        <authorList>
            <person name="Dahal R.H."/>
        </authorList>
    </citation>
    <scope>NUCLEOTIDE SEQUENCE [LARGE SCALE GENOMIC DNA]</scope>
    <source>
        <strain evidence="3">RP-3-7</strain>
    </source>
</reference>
<dbReference type="InterPro" id="IPR011335">
    <property type="entry name" value="Restrct_endonuc-II-like"/>
</dbReference>
<protein>
    <submittedName>
        <fullName evidence="2">DUF559 domain-containing protein</fullName>
    </submittedName>
</protein>
<dbReference type="SUPFAM" id="SSF52980">
    <property type="entry name" value="Restriction endonuclease-like"/>
    <property type="match status" value="1"/>
</dbReference>
<name>A0A4Q9GWR6_9MICO</name>